<proteinExistence type="predicted"/>
<evidence type="ECO:0000256" key="1">
    <source>
        <dbReference type="SAM" id="MobiDB-lite"/>
    </source>
</evidence>
<evidence type="ECO:0000313" key="3">
    <source>
        <dbReference type="Proteomes" id="UP001174909"/>
    </source>
</evidence>
<protein>
    <recommendedName>
        <fullName evidence="4">UBZ4-type domain-containing protein</fullName>
    </recommendedName>
</protein>
<dbReference type="AlphaFoldDB" id="A0AA35WR07"/>
<organism evidence="2 3">
    <name type="scientific">Geodia barretti</name>
    <name type="common">Barrett's horny sponge</name>
    <dbReference type="NCBI Taxonomy" id="519541"/>
    <lineage>
        <taxon>Eukaryota</taxon>
        <taxon>Metazoa</taxon>
        <taxon>Porifera</taxon>
        <taxon>Demospongiae</taxon>
        <taxon>Heteroscleromorpha</taxon>
        <taxon>Tetractinellida</taxon>
        <taxon>Astrophorina</taxon>
        <taxon>Geodiidae</taxon>
        <taxon>Geodia</taxon>
    </lineage>
</organism>
<reference evidence="2" key="1">
    <citation type="submission" date="2023-03" db="EMBL/GenBank/DDBJ databases">
        <authorList>
            <person name="Steffen K."/>
            <person name="Cardenas P."/>
        </authorList>
    </citation>
    <scope>NUCLEOTIDE SEQUENCE</scope>
</reference>
<feature type="compositionally biased region" description="Basic residues" evidence="1">
    <location>
        <begin position="84"/>
        <end position="93"/>
    </location>
</feature>
<gene>
    <name evidence="2" type="ORF">GBAR_LOCUS13707</name>
</gene>
<sequence length="242" mass="26590">MNPILERAVEEEGKKKEKKFEELYQKRKLLVAELNKAQGKSDFADGYGKTPSSVEMTAAFRKISRHDNKCEIGQEEDRWSWAGSRKRGKRRRGRGGEEEEKGEDGWVSKRKKKLSGMIKECRRVLSQAGTAGGTSGRPEDLSTANDETETSPLKSNQPQTKEDPAAADSDSDATVIMDDPQPPVVSLPPLLPLQLSPETPASAVPCPLCGQSFPSYAIELHAANCGDSHPDNTLPLPIIYID</sequence>
<keyword evidence="3" id="KW-1185">Reference proteome</keyword>
<feature type="compositionally biased region" description="Basic and acidic residues" evidence="1">
    <location>
        <begin position="69"/>
        <end position="79"/>
    </location>
</feature>
<accession>A0AA35WR07</accession>
<feature type="compositionally biased region" description="Pro residues" evidence="1">
    <location>
        <begin position="180"/>
        <end position="191"/>
    </location>
</feature>
<name>A0AA35WR07_GEOBA</name>
<evidence type="ECO:0000313" key="2">
    <source>
        <dbReference type="EMBL" id="CAI8023470.1"/>
    </source>
</evidence>
<dbReference type="EMBL" id="CASHTH010002007">
    <property type="protein sequence ID" value="CAI8023470.1"/>
    <property type="molecule type" value="Genomic_DNA"/>
</dbReference>
<comment type="caution">
    <text evidence="2">The sequence shown here is derived from an EMBL/GenBank/DDBJ whole genome shotgun (WGS) entry which is preliminary data.</text>
</comment>
<feature type="region of interest" description="Disordered" evidence="1">
    <location>
        <begin position="69"/>
        <end position="191"/>
    </location>
</feature>
<dbReference type="Proteomes" id="UP001174909">
    <property type="component" value="Unassembled WGS sequence"/>
</dbReference>
<feature type="compositionally biased region" description="Polar residues" evidence="1">
    <location>
        <begin position="142"/>
        <end position="159"/>
    </location>
</feature>
<evidence type="ECO:0008006" key="4">
    <source>
        <dbReference type="Google" id="ProtNLM"/>
    </source>
</evidence>